<dbReference type="Gene3D" id="3.30.70.330">
    <property type="match status" value="1"/>
</dbReference>
<dbReference type="InterPro" id="IPR035979">
    <property type="entry name" value="RBD_domain_sf"/>
</dbReference>
<feature type="compositionally biased region" description="Acidic residues" evidence="2">
    <location>
        <begin position="452"/>
        <end position="467"/>
    </location>
</feature>
<proteinExistence type="predicted"/>
<dbReference type="Proteomes" id="UP000053593">
    <property type="component" value="Unassembled WGS sequence"/>
</dbReference>
<feature type="compositionally biased region" description="Basic and acidic residues" evidence="2">
    <location>
        <begin position="140"/>
        <end position="169"/>
    </location>
</feature>
<feature type="compositionally biased region" description="Polar residues" evidence="2">
    <location>
        <begin position="274"/>
        <end position="288"/>
    </location>
</feature>
<dbReference type="GO" id="GO:0003723">
    <property type="term" value="F:RNA binding"/>
    <property type="evidence" value="ECO:0007669"/>
    <property type="project" value="UniProtKB-UniRule"/>
</dbReference>
<dbReference type="SMART" id="SM00360">
    <property type="entry name" value="RRM"/>
    <property type="match status" value="1"/>
</dbReference>
<gene>
    <name evidence="4" type="ORF">GYMLUDRAFT_75520</name>
</gene>
<organism evidence="4 5">
    <name type="scientific">Collybiopsis luxurians FD-317 M1</name>
    <dbReference type="NCBI Taxonomy" id="944289"/>
    <lineage>
        <taxon>Eukaryota</taxon>
        <taxon>Fungi</taxon>
        <taxon>Dikarya</taxon>
        <taxon>Basidiomycota</taxon>
        <taxon>Agaricomycotina</taxon>
        <taxon>Agaricomycetes</taxon>
        <taxon>Agaricomycetidae</taxon>
        <taxon>Agaricales</taxon>
        <taxon>Marasmiineae</taxon>
        <taxon>Omphalotaceae</taxon>
        <taxon>Collybiopsis</taxon>
        <taxon>Collybiopsis luxurians</taxon>
    </lineage>
</organism>
<feature type="domain" description="RRM" evidence="3">
    <location>
        <begin position="3"/>
        <end position="80"/>
    </location>
</feature>
<feature type="compositionally biased region" description="Low complexity" evidence="2">
    <location>
        <begin position="342"/>
        <end position="372"/>
    </location>
</feature>
<protein>
    <recommendedName>
        <fullName evidence="3">RRM domain-containing protein</fullName>
    </recommendedName>
</protein>
<dbReference type="GO" id="GO:0005634">
    <property type="term" value="C:nucleus"/>
    <property type="evidence" value="ECO:0007669"/>
    <property type="project" value="TreeGrafter"/>
</dbReference>
<feature type="region of interest" description="Disordered" evidence="2">
    <location>
        <begin position="561"/>
        <end position="650"/>
    </location>
</feature>
<dbReference type="PROSITE" id="PS50102">
    <property type="entry name" value="RRM"/>
    <property type="match status" value="1"/>
</dbReference>
<dbReference type="Pfam" id="PF00076">
    <property type="entry name" value="RRM_1"/>
    <property type="match status" value="1"/>
</dbReference>
<feature type="compositionally biased region" description="Basic and acidic residues" evidence="2">
    <location>
        <begin position="114"/>
        <end position="123"/>
    </location>
</feature>
<evidence type="ECO:0000313" key="4">
    <source>
        <dbReference type="EMBL" id="KIK57579.1"/>
    </source>
</evidence>
<reference evidence="4 5" key="1">
    <citation type="submission" date="2014-04" db="EMBL/GenBank/DDBJ databases">
        <title>Evolutionary Origins and Diversification of the Mycorrhizal Mutualists.</title>
        <authorList>
            <consortium name="DOE Joint Genome Institute"/>
            <consortium name="Mycorrhizal Genomics Consortium"/>
            <person name="Kohler A."/>
            <person name="Kuo A."/>
            <person name="Nagy L.G."/>
            <person name="Floudas D."/>
            <person name="Copeland A."/>
            <person name="Barry K.W."/>
            <person name="Cichocki N."/>
            <person name="Veneault-Fourrey C."/>
            <person name="LaButti K."/>
            <person name="Lindquist E.A."/>
            <person name="Lipzen A."/>
            <person name="Lundell T."/>
            <person name="Morin E."/>
            <person name="Murat C."/>
            <person name="Riley R."/>
            <person name="Ohm R."/>
            <person name="Sun H."/>
            <person name="Tunlid A."/>
            <person name="Henrissat B."/>
            <person name="Grigoriev I.V."/>
            <person name="Hibbett D.S."/>
            <person name="Martin F."/>
        </authorList>
    </citation>
    <scope>NUCLEOTIDE SEQUENCE [LARGE SCALE GENOMIC DNA]</scope>
    <source>
        <strain evidence="4 5">FD-317 M1</strain>
    </source>
</reference>
<evidence type="ECO:0000313" key="5">
    <source>
        <dbReference type="Proteomes" id="UP000053593"/>
    </source>
</evidence>
<sequence length="650" mass="72799">MPKTLFVGGLNPSTQARELGEAFQRFGIIERCDILAPRNNDRHPHAFIEFRHGANADEALRNLHHTSFKGHPLKISWAHNPPAFFGPPASDKNRLPTTNHNRHDRSRSPIPREQNLHPRDGRRNAPSPNSQHNYSYPSRRRADCYRPSDYRGYYGRREYSDNEPQERRGAWKSSSWNRAYASPRDSRDFRSKMTSSSSGDTKGFDYREARSRDKGQQSEREEPYFQARPAKYQFEDSGYERDHEHGYRPYTSHYHRHQRFLDADEDRRKRMRRTTASFPSNRLPSQFGSRVVSHNGGFERRKYERNTWGRPVGSVSSSYSQSTQPPVRQYRDRSSNRDRVQSTPSPSHRSRSRSPSSPYSRSRSRSMSPRTPVILERRNSAGSPRSYRVTASPRTPYTPRSARSRASGTDYARTPPGPPPALEGDYDNDEPSSDKEVVRPASLEGDYRDGYPVDEYEERTPEADVEVQMESSPEGIEAKNDTGGKTGDKVGAEAEARDAAEPGIEAEAGNENESQPRLDALAVVEVEDATGADGTRTQAVSRDTVELEVGKFGFVVTEEATDAEARAEAEDTDEAVDSAEPGIVAETGAQATARAEIEIESGTEPTVKNDVETEDTSSLASTPPEFPAEEGESGSFSTSSSLPAFGPPNQ</sequence>
<evidence type="ECO:0000259" key="3">
    <source>
        <dbReference type="PROSITE" id="PS50102"/>
    </source>
</evidence>
<dbReference type="InterPro" id="IPR012677">
    <property type="entry name" value="Nucleotide-bd_a/b_plait_sf"/>
</dbReference>
<feature type="compositionally biased region" description="Basic and acidic residues" evidence="2">
    <location>
        <begin position="476"/>
        <end position="500"/>
    </location>
</feature>
<evidence type="ECO:0000256" key="2">
    <source>
        <dbReference type="SAM" id="MobiDB-lite"/>
    </source>
</evidence>
<name>A0A0D0C565_9AGAR</name>
<dbReference type="SUPFAM" id="SSF54928">
    <property type="entry name" value="RNA-binding domain, RBD"/>
    <property type="match status" value="1"/>
</dbReference>
<feature type="compositionally biased region" description="Low complexity" evidence="2">
    <location>
        <begin position="311"/>
        <end position="327"/>
    </location>
</feature>
<keyword evidence="1" id="KW-0694">RNA-binding</keyword>
<accession>A0A0D0C565</accession>
<dbReference type="AlphaFoldDB" id="A0A0D0C565"/>
<dbReference type="OrthoDB" id="5970at2759"/>
<dbReference type="EMBL" id="KN834790">
    <property type="protein sequence ID" value="KIK57579.1"/>
    <property type="molecule type" value="Genomic_DNA"/>
</dbReference>
<dbReference type="InterPro" id="IPR000504">
    <property type="entry name" value="RRM_dom"/>
</dbReference>
<dbReference type="HOGENOM" id="CLU_421536_0_0_1"/>
<evidence type="ECO:0000256" key="1">
    <source>
        <dbReference type="PROSITE-ProRule" id="PRU00176"/>
    </source>
</evidence>
<feature type="compositionally biased region" description="Basic and acidic residues" evidence="2">
    <location>
        <begin position="329"/>
        <end position="340"/>
    </location>
</feature>
<dbReference type="CDD" id="cd00590">
    <property type="entry name" value="RRM_SF"/>
    <property type="match status" value="1"/>
</dbReference>
<dbReference type="InterPro" id="IPR051485">
    <property type="entry name" value="SR-CTD_assoc_factor"/>
</dbReference>
<feature type="region of interest" description="Disordered" evidence="2">
    <location>
        <begin position="243"/>
        <end position="517"/>
    </location>
</feature>
<keyword evidence="5" id="KW-1185">Reference proteome</keyword>
<dbReference type="PANTHER" id="PTHR23140:SF4">
    <property type="entry name" value="PROTEIN CBR-NRD-1"/>
    <property type="match status" value="1"/>
</dbReference>
<feature type="region of interest" description="Disordered" evidence="2">
    <location>
        <begin position="84"/>
        <end position="230"/>
    </location>
</feature>
<feature type="compositionally biased region" description="Basic and acidic residues" evidence="2">
    <location>
        <begin position="202"/>
        <end position="223"/>
    </location>
</feature>
<feature type="compositionally biased region" description="Basic and acidic residues" evidence="2">
    <location>
        <begin position="259"/>
        <end position="268"/>
    </location>
</feature>
<feature type="compositionally biased region" description="Polar residues" evidence="2">
    <location>
        <begin position="126"/>
        <end position="136"/>
    </location>
</feature>
<feature type="compositionally biased region" description="Basic and acidic residues" evidence="2">
    <location>
        <begin position="297"/>
        <end position="307"/>
    </location>
</feature>
<dbReference type="PANTHER" id="PTHR23140">
    <property type="entry name" value="RNA PROCESSING PROTEIN LD23810P"/>
    <property type="match status" value="1"/>
</dbReference>